<evidence type="ECO:0000313" key="2">
    <source>
        <dbReference type="Proteomes" id="UP000004931"/>
    </source>
</evidence>
<dbReference type="STRING" id="247633.GP2143_08579"/>
<reference evidence="1 2" key="1">
    <citation type="journal article" date="2010" name="J. Bacteriol.">
        <title>Genome sequence of the oligotrophic marine Gammaproteobacterium HTCC2143, isolated from the Oregon Coast.</title>
        <authorList>
            <person name="Oh H.M."/>
            <person name="Kang I."/>
            <person name="Ferriera S."/>
            <person name="Giovannoni S.J."/>
            <person name="Cho J.C."/>
        </authorList>
    </citation>
    <scope>NUCLEOTIDE SEQUENCE [LARGE SCALE GENOMIC DNA]</scope>
    <source>
        <strain evidence="1 2">HTCC2143</strain>
    </source>
</reference>
<sequence length="33" mass="3668">MLVQLLKSKAVVMEGKEEKVAHDTNELSIKGNQ</sequence>
<comment type="caution">
    <text evidence="1">The sequence shown here is derived from an EMBL/GenBank/DDBJ whole genome shotgun (WGS) entry which is preliminary data.</text>
</comment>
<protein>
    <submittedName>
        <fullName evidence="1">Uncharacterized protein</fullName>
    </submittedName>
</protein>
<dbReference type="AlphaFoldDB" id="A0YCS3"/>
<proteinExistence type="predicted"/>
<dbReference type="Proteomes" id="UP000004931">
    <property type="component" value="Unassembled WGS sequence"/>
</dbReference>
<organism evidence="1 2">
    <name type="scientific">marine gamma proteobacterium HTCC2143</name>
    <dbReference type="NCBI Taxonomy" id="247633"/>
    <lineage>
        <taxon>Bacteria</taxon>
        <taxon>Pseudomonadati</taxon>
        <taxon>Pseudomonadota</taxon>
        <taxon>Gammaproteobacteria</taxon>
        <taxon>Cellvibrionales</taxon>
        <taxon>Spongiibacteraceae</taxon>
        <taxon>BD1-7 clade</taxon>
    </lineage>
</organism>
<accession>A0YCS3</accession>
<name>A0YCS3_9GAMM</name>
<dbReference type="EMBL" id="AAVT01000003">
    <property type="protein sequence ID" value="EAW31592.1"/>
    <property type="molecule type" value="Genomic_DNA"/>
</dbReference>
<evidence type="ECO:0000313" key="1">
    <source>
        <dbReference type="EMBL" id="EAW31592.1"/>
    </source>
</evidence>
<gene>
    <name evidence="1" type="ORF">GP2143_08579</name>
</gene>
<keyword evidence="2" id="KW-1185">Reference proteome</keyword>